<dbReference type="EMBL" id="BAAAQN010000021">
    <property type="protein sequence ID" value="GAA2034558.1"/>
    <property type="molecule type" value="Genomic_DNA"/>
</dbReference>
<reference evidence="1 2" key="1">
    <citation type="journal article" date="2019" name="Int. J. Syst. Evol. Microbiol.">
        <title>The Global Catalogue of Microorganisms (GCM) 10K type strain sequencing project: providing services to taxonomists for standard genome sequencing and annotation.</title>
        <authorList>
            <consortium name="The Broad Institute Genomics Platform"/>
            <consortium name="The Broad Institute Genome Sequencing Center for Infectious Disease"/>
            <person name="Wu L."/>
            <person name="Ma J."/>
        </authorList>
    </citation>
    <scope>NUCLEOTIDE SEQUENCE [LARGE SCALE GENOMIC DNA]</scope>
    <source>
        <strain evidence="1 2">JCM 16014</strain>
    </source>
</reference>
<dbReference type="InterPro" id="IPR044925">
    <property type="entry name" value="His-Me_finger_sf"/>
</dbReference>
<keyword evidence="2" id="KW-1185">Reference proteome</keyword>
<dbReference type="Pfam" id="PF02945">
    <property type="entry name" value="Endonuclease_7"/>
    <property type="match status" value="1"/>
</dbReference>
<protein>
    <recommendedName>
        <fullName evidence="3">Recombination endonuclease VII</fullName>
    </recommendedName>
</protein>
<gene>
    <name evidence="1" type="ORF">GCM10009839_38860</name>
</gene>
<organism evidence="1 2">
    <name type="scientific">Catenulispora yoronensis</name>
    <dbReference type="NCBI Taxonomy" id="450799"/>
    <lineage>
        <taxon>Bacteria</taxon>
        <taxon>Bacillati</taxon>
        <taxon>Actinomycetota</taxon>
        <taxon>Actinomycetes</taxon>
        <taxon>Catenulisporales</taxon>
        <taxon>Catenulisporaceae</taxon>
        <taxon>Catenulispora</taxon>
    </lineage>
</organism>
<evidence type="ECO:0000313" key="1">
    <source>
        <dbReference type="EMBL" id="GAA2034558.1"/>
    </source>
</evidence>
<dbReference type="Proteomes" id="UP001500751">
    <property type="component" value="Unassembled WGS sequence"/>
</dbReference>
<dbReference type="InterPro" id="IPR038563">
    <property type="entry name" value="Endonuclease_7_sf"/>
</dbReference>
<dbReference type="Gene3D" id="3.40.1800.10">
    <property type="entry name" value="His-Me finger endonucleases"/>
    <property type="match status" value="1"/>
</dbReference>
<accession>A0ABN2UD59</accession>
<evidence type="ECO:0000313" key="2">
    <source>
        <dbReference type="Proteomes" id="UP001500751"/>
    </source>
</evidence>
<proteinExistence type="predicted"/>
<dbReference type="SUPFAM" id="SSF54060">
    <property type="entry name" value="His-Me finger endonucleases"/>
    <property type="match status" value="1"/>
</dbReference>
<comment type="caution">
    <text evidence="1">The sequence shown here is derived from an EMBL/GenBank/DDBJ whole genome shotgun (WGS) entry which is preliminary data.</text>
</comment>
<name>A0ABN2UD59_9ACTN</name>
<sequence length="221" mass="24318">MSGVATCSRPCKSGRPCRRQVFPWHDDYDRICLTLPDPMSCIIHLTAAERADLTAARARHQRVMDDRRATPREPACWAWPVPEDSLGDARAAMASAAAKFGDIGARAVALYSDDDATWDALVRWHDHRCAACGHPNGAEVRDHDHATGLIRGLLCRSCNALEGHGNDHHFALYRQRPPSVILGVEIRYYSPFTGYAEPQSPEAGERLEASPIHTLASKLAG</sequence>
<dbReference type="InterPro" id="IPR004211">
    <property type="entry name" value="Endonuclease_7"/>
</dbReference>
<evidence type="ECO:0008006" key="3">
    <source>
        <dbReference type="Google" id="ProtNLM"/>
    </source>
</evidence>